<dbReference type="Proteomes" id="UP000236884">
    <property type="component" value="Chromosome"/>
</dbReference>
<keyword evidence="3" id="KW-1185">Reference proteome</keyword>
<organism evidence="2 3">
    <name type="scientific">Variibacter gotjawalensis</name>
    <dbReference type="NCBI Taxonomy" id="1333996"/>
    <lineage>
        <taxon>Bacteria</taxon>
        <taxon>Pseudomonadati</taxon>
        <taxon>Pseudomonadota</taxon>
        <taxon>Alphaproteobacteria</taxon>
        <taxon>Hyphomicrobiales</taxon>
        <taxon>Nitrobacteraceae</taxon>
        <taxon>Variibacter</taxon>
    </lineage>
</organism>
<dbReference type="RefSeq" id="WP_096355245.1">
    <property type="nucleotide sequence ID" value="NZ_AP014946.1"/>
</dbReference>
<keyword evidence="1" id="KW-0732">Signal</keyword>
<feature type="chain" id="PRO_5006615599" description="DUF4189 domain-containing protein" evidence="1">
    <location>
        <begin position="25"/>
        <end position="71"/>
    </location>
</feature>
<name>A0A0S3PUQ1_9BRAD</name>
<accession>A0A0S3PUQ1</accession>
<evidence type="ECO:0000313" key="2">
    <source>
        <dbReference type="EMBL" id="BAT59673.1"/>
    </source>
</evidence>
<sequence length="71" mass="7641">MKKLLLAVVIAGAGFTMAPTDAFAWQCRASSASGGWGVGWHPNRARAARIALNYCAANTPRGVWCRIRYCA</sequence>
<evidence type="ECO:0000256" key="1">
    <source>
        <dbReference type="SAM" id="SignalP"/>
    </source>
</evidence>
<feature type="signal peptide" evidence="1">
    <location>
        <begin position="1"/>
        <end position="24"/>
    </location>
</feature>
<reference evidence="2 3" key="1">
    <citation type="submission" date="2015-08" db="EMBL/GenBank/DDBJ databases">
        <title>Investigation of the bacterial diversity of lava forest soil.</title>
        <authorList>
            <person name="Lee J.S."/>
        </authorList>
    </citation>
    <scope>NUCLEOTIDE SEQUENCE [LARGE SCALE GENOMIC DNA]</scope>
    <source>
        <strain evidence="2 3">GJW-30</strain>
    </source>
</reference>
<protein>
    <recommendedName>
        <fullName evidence="4">DUF4189 domain-containing protein</fullName>
    </recommendedName>
</protein>
<proteinExistence type="predicted"/>
<dbReference type="EMBL" id="AP014946">
    <property type="protein sequence ID" value="BAT59673.1"/>
    <property type="molecule type" value="Genomic_DNA"/>
</dbReference>
<evidence type="ECO:0008006" key="4">
    <source>
        <dbReference type="Google" id="ProtNLM"/>
    </source>
</evidence>
<evidence type="ECO:0000313" key="3">
    <source>
        <dbReference type="Proteomes" id="UP000236884"/>
    </source>
</evidence>
<gene>
    <name evidence="2" type="ORF">GJW-30_1_02206</name>
</gene>
<dbReference type="KEGG" id="vgo:GJW-30_1_02206"/>
<dbReference type="AlphaFoldDB" id="A0A0S3PUQ1"/>